<dbReference type="RefSeq" id="WP_285746116.1">
    <property type="nucleotide sequence ID" value="NZ_CP127162.1"/>
</dbReference>
<accession>A0ABY8X5N3</accession>
<protein>
    <submittedName>
        <fullName evidence="2">Uncharacterized protein</fullName>
    </submittedName>
</protein>
<proteinExistence type="predicted"/>
<gene>
    <name evidence="2" type="ORF">QPK24_03220</name>
</gene>
<keyword evidence="3" id="KW-1185">Reference proteome</keyword>
<evidence type="ECO:0000313" key="2">
    <source>
        <dbReference type="EMBL" id="WIV19767.1"/>
    </source>
</evidence>
<reference evidence="2 3" key="1">
    <citation type="submission" date="2023-06" db="EMBL/GenBank/DDBJ databases">
        <title>Paenibacillus polygonum sp. nov., an endophytic bacterium, isolated from Polygonum lapathifolium L. in Nanji Wetland National Nature Reserve, South of Poyang Lake, Jiangxi Province, China.</title>
        <authorList>
            <person name="Yu Z."/>
        </authorList>
    </citation>
    <scope>NUCLEOTIDE SEQUENCE [LARGE SCALE GENOMIC DNA]</scope>
    <source>
        <strain evidence="2 3">C31</strain>
    </source>
</reference>
<name>A0ABY8X5N3_9BACL</name>
<dbReference type="EMBL" id="CP127162">
    <property type="protein sequence ID" value="WIV19767.1"/>
    <property type="molecule type" value="Genomic_DNA"/>
</dbReference>
<organism evidence="2 3">
    <name type="scientific">Paenibacillus polygoni</name>
    <dbReference type="NCBI Taxonomy" id="3050112"/>
    <lineage>
        <taxon>Bacteria</taxon>
        <taxon>Bacillati</taxon>
        <taxon>Bacillota</taxon>
        <taxon>Bacilli</taxon>
        <taxon>Bacillales</taxon>
        <taxon>Paenibacillaceae</taxon>
        <taxon>Paenibacillus</taxon>
    </lineage>
</organism>
<evidence type="ECO:0000256" key="1">
    <source>
        <dbReference type="SAM" id="MobiDB-lite"/>
    </source>
</evidence>
<dbReference type="Proteomes" id="UP001236415">
    <property type="component" value="Chromosome"/>
</dbReference>
<feature type="region of interest" description="Disordered" evidence="1">
    <location>
        <begin position="1"/>
        <end position="44"/>
    </location>
</feature>
<evidence type="ECO:0000313" key="3">
    <source>
        <dbReference type="Proteomes" id="UP001236415"/>
    </source>
</evidence>
<sequence>MGKKYNRDIETGMIEKSKKVEAKKEEKQKEDSEGRKEDIEAEKR</sequence>